<dbReference type="EMBL" id="CAXAJV020001300">
    <property type="protein sequence ID" value="CAL7950238.1"/>
    <property type="molecule type" value="Genomic_DNA"/>
</dbReference>
<evidence type="ECO:0000313" key="9">
    <source>
        <dbReference type="EMBL" id="CAL7950238.1"/>
    </source>
</evidence>
<dbReference type="Gene3D" id="3.40.30.10">
    <property type="entry name" value="Glutaredoxin"/>
    <property type="match status" value="1"/>
</dbReference>
<dbReference type="Proteomes" id="UP001642520">
    <property type="component" value="Unassembled WGS sequence"/>
</dbReference>
<dbReference type="InterPro" id="IPR019716">
    <property type="entry name" value="Ribosomal_mL53"/>
</dbReference>
<gene>
    <name evidence="9" type="ORF">XYLVIOL_LOCUS9842</name>
</gene>
<reference evidence="9 10" key="1">
    <citation type="submission" date="2024-08" db="EMBL/GenBank/DDBJ databases">
        <authorList>
            <person name="Will J Nash"/>
            <person name="Angela Man"/>
            <person name="Seanna McTaggart"/>
            <person name="Kendall Baker"/>
            <person name="Tom Barker"/>
            <person name="Leah Catchpole"/>
            <person name="Alex Durrant"/>
            <person name="Karim Gharbi"/>
            <person name="Naomi Irish"/>
            <person name="Gemy Kaithakottil"/>
            <person name="Debby Ku"/>
            <person name="Aaliyah Providence"/>
            <person name="Felix Shaw"/>
            <person name="David Swarbreck"/>
            <person name="Chris Watkins"/>
            <person name="Ann M. McCartney"/>
            <person name="Giulio Formenti"/>
            <person name="Alice Mouton"/>
            <person name="Noel Vella"/>
            <person name="Bjorn M von Reumont"/>
            <person name="Adriana Vella"/>
            <person name="Wilfried Haerty"/>
        </authorList>
    </citation>
    <scope>NUCLEOTIDE SEQUENCE [LARGE SCALE GENOMIC DNA]</scope>
</reference>
<proteinExistence type="inferred from homology"/>
<keyword evidence="6" id="KW-0687">Ribonucleoprotein</keyword>
<organism evidence="9 10">
    <name type="scientific">Xylocopa violacea</name>
    <name type="common">Violet carpenter bee</name>
    <name type="synonym">Apis violacea</name>
    <dbReference type="NCBI Taxonomy" id="135666"/>
    <lineage>
        <taxon>Eukaryota</taxon>
        <taxon>Metazoa</taxon>
        <taxon>Ecdysozoa</taxon>
        <taxon>Arthropoda</taxon>
        <taxon>Hexapoda</taxon>
        <taxon>Insecta</taxon>
        <taxon>Pterygota</taxon>
        <taxon>Neoptera</taxon>
        <taxon>Endopterygota</taxon>
        <taxon>Hymenoptera</taxon>
        <taxon>Apocrita</taxon>
        <taxon>Aculeata</taxon>
        <taxon>Apoidea</taxon>
        <taxon>Anthophila</taxon>
        <taxon>Apidae</taxon>
        <taxon>Xylocopa</taxon>
        <taxon>Xylocopa</taxon>
    </lineage>
</organism>
<evidence type="ECO:0000256" key="1">
    <source>
        <dbReference type="ARBA" id="ARBA00004173"/>
    </source>
</evidence>
<evidence type="ECO:0000256" key="7">
    <source>
        <dbReference type="ARBA" id="ARBA00035180"/>
    </source>
</evidence>
<protein>
    <recommendedName>
        <fullName evidence="7">Large ribosomal subunit protein mL53</fullName>
    </recommendedName>
    <alternativeName>
        <fullName evidence="8">39S ribosomal protein L53, mitochondrial</fullName>
    </alternativeName>
</protein>
<evidence type="ECO:0000256" key="8">
    <source>
        <dbReference type="ARBA" id="ARBA00042721"/>
    </source>
</evidence>
<evidence type="ECO:0000256" key="3">
    <source>
        <dbReference type="ARBA" id="ARBA00022946"/>
    </source>
</evidence>
<dbReference type="InterPro" id="IPR052473">
    <property type="entry name" value="mtLSU_mL53"/>
</dbReference>
<comment type="similarity">
    <text evidence="2">Belongs to the mitochondrion-specific ribosomal protein mL53 family.</text>
</comment>
<evidence type="ECO:0000256" key="4">
    <source>
        <dbReference type="ARBA" id="ARBA00022980"/>
    </source>
</evidence>
<evidence type="ECO:0000256" key="2">
    <source>
        <dbReference type="ARBA" id="ARBA00005557"/>
    </source>
</evidence>
<accession>A0ABP1PEL9</accession>
<keyword evidence="4" id="KW-0689">Ribosomal protein</keyword>
<sequence length="152" mass="17109">MSIPFNGTRTRSCGVISAIIKHLKTVTLKPLKSIEIKFDPFHDKALQTRDFFFHITTPKIVATNPRCNIKPQIASDLSEPVITFNLLSGDKIVCKGGNLTSLNILELCNKHITPLALKESESELESDELIKKKRSKRRIKIKPGSKRRGVFL</sequence>
<dbReference type="PANTHER" id="PTHR33618:SF1">
    <property type="entry name" value="LARGE RIBOSOMAL SUBUNIT PROTEIN ML53"/>
    <property type="match status" value="1"/>
</dbReference>
<keyword evidence="10" id="KW-1185">Reference proteome</keyword>
<dbReference type="Pfam" id="PF10780">
    <property type="entry name" value="MRP_L53"/>
    <property type="match status" value="1"/>
</dbReference>
<evidence type="ECO:0000256" key="6">
    <source>
        <dbReference type="ARBA" id="ARBA00023274"/>
    </source>
</evidence>
<dbReference type="PANTHER" id="PTHR33618">
    <property type="entry name" value="39S RIBOSOMAL PROTEIN L53, MITOCHONDRIAL"/>
    <property type="match status" value="1"/>
</dbReference>
<comment type="caution">
    <text evidence="9">The sequence shown here is derived from an EMBL/GenBank/DDBJ whole genome shotgun (WGS) entry which is preliminary data.</text>
</comment>
<name>A0ABP1PEL9_XYLVO</name>
<comment type="subcellular location">
    <subcellularLocation>
        <location evidence="1">Mitochondrion</location>
    </subcellularLocation>
</comment>
<keyword evidence="5" id="KW-0496">Mitochondrion</keyword>
<evidence type="ECO:0000313" key="10">
    <source>
        <dbReference type="Proteomes" id="UP001642520"/>
    </source>
</evidence>
<keyword evidence="3" id="KW-0809">Transit peptide</keyword>
<evidence type="ECO:0000256" key="5">
    <source>
        <dbReference type="ARBA" id="ARBA00023128"/>
    </source>
</evidence>